<evidence type="ECO:0000256" key="1">
    <source>
        <dbReference type="SAM" id="MobiDB-lite"/>
    </source>
</evidence>
<accession>A0A9P6AED8</accession>
<organism evidence="2 3">
    <name type="scientific">Hydnum rufescens UP504</name>
    <dbReference type="NCBI Taxonomy" id="1448309"/>
    <lineage>
        <taxon>Eukaryota</taxon>
        <taxon>Fungi</taxon>
        <taxon>Dikarya</taxon>
        <taxon>Basidiomycota</taxon>
        <taxon>Agaricomycotina</taxon>
        <taxon>Agaricomycetes</taxon>
        <taxon>Cantharellales</taxon>
        <taxon>Hydnaceae</taxon>
        <taxon>Hydnum</taxon>
    </lineage>
</organism>
<name>A0A9P6AED8_9AGAM</name>
<protein>
    <submittedName>
        <fullName evidence="2">Uncharacterized protein</fullName>
    </submittedName>
</protein>
<gene>
    <name evidence="2" type="ORF">BS47DRAFT_1369065</name>
</gene>
<feature type="region of interest" description="Disordered" evidence="1">
    <location>
        <begin position="1"/>
        <end position="24"/>
    </location>
</feature>
<reference evidence="2" key="1">
    <citation type="journal article" date="2020" name="Nat. Commun.">
        <title>Large-scale genome sequencing of mycorrhizal fungi provides insights into the early evolution of symbiotic traits.</title>
        <authorList>
            <person name="Miyauchi S."/>
            <person name="Kiss E."/>
            <person name="Kuo A."/>
            <person name="Drula E."/>
            <person name="Kohler A."/>
            <person name="Sanchez-Garcia M."/>
            <person name="Morin E."/>
            <person name="Andreopoulos B."/>
            <person name="Barry K.W."/>
            <person name="Bonito G."/>
            <person name="Buee M."/>
            <person name="Carver A."/>
            <person name="Chen C."/>
            <person name="Cichocki N."/>
            <person name="Clum A."/>
            <person name="Culley D."/>
            <person name="Crous P.W."/>
            <person name="Fauchery L."/>
            <person name="Girlanda M."/>
            <person name="Hayes R.D."/>
            <person name="Keri Z."/>
            <person name="LaButti K."/>
            <person name="Lipzen A."/>
            <person name="Lombard V."/>
            <person name="Magnuson J."/>
            <person name="Maillard F."/>
            <person name="Murat C."/>
            <person name="Nolan M."/>
            <person name="Ohm R.A."/>
            <person name="Pangilinan J."/>
            <person name="Pereira M.F."/>
            <person name="Perotto S."/>
            <person name="Peter M."/>
            <person name="Pfister S."/>
            <person name="Riley R."/>
            <person name="Sitrit Y."/>
            <person name="Stielow J.B."/>
            <person name="Szollosi G."/>
            <person name="Zifcakova L."/>
            <person name="Stursova M."/>
            <person name="Spatafora J.W."/>
            <person name="Tedersoo L."/>
            <person name="Vaario L.M."/>
            <person name="Yamada A."/>
            <person name="Yan M."/>
            <person name="Wang P."/>
            <person name="Xu J."/>
            <person name="Bruns T."/>
            <person name="Baldrian P."/>
            <person name="Vilgalys R."/>
            <person name="Dunand C."/>
            <person name="Henrissat B."/>
            <person name="Grigoriev I.V."/>
            <person name="Hibbett D."/>
            <person name="Nagy L.G."/>
            <person name="Martin F.M."/>
        </authorList>
    </citation>
    <scope>NUCLEOTIDE SEQUENCE</scope>
    <source>
        <strain evidence="2">UP504</strain>
    </source>
</reference>
<sequence length="252" mass="27826">MATQTSAAMAASPMRENSEAVSEQADTAADMAVEEEEFPILGQIEYTVRKLSCAFDIICDIDLAGTEEDPCMEILVHPLRKIMCDLAIYMGVLDASYLTSDDQPEDPSLSALHHTNAEQASTLAQNADSSATLMHILESKLPQVLLDNAQADRFNSALQNDLSASIHAPTSWSTSMKWSSNPLLIKPQPKKKVMPPPSNPFQRNHNCCLLIEFFPKIEPKKHEVTEELADKWAGFKGLEINQGVLYLFGMLC</sequence>
<dbReference type="Proteomes" id="UP000886523">
    <property type="component" value="Unassembled WGS sequence"/>
</dbReference>
<proteinExistence type="predicted"/>
<evidence type="ECO:0000313" key="2">
    <source>
        <dbReference type="EMBL" id="KAF9504062.1"/>
    </source>
</evidence>
<feature type="compositionally biased region" description="Low complexity" evidence="1">
    <location>
        <begin position="1"/>
        <end position="12"/>
    </location>
</feature>
<evidence type="ECO:0000313" key="3">
    <source>
        <dbReference type="Proteomes" id="UP000886523"/>
    </source>
</evidence>
<keyword evidence="3" id="KW-1185">Reference proteome</keyword>
<comment type="caution">
    <text evidence="2">The sequence shown here is derived from an EMBL/GenBank/DDBJ whole genome shotgun (WGS) entry which is preliminary data.</text>
</comment>
<dbReference type="AlphaFoldDB" id="A0A9P6AED8"/>
<dbReference type="EMBL" id="MU129267">
    <property type="protein sequence ID" value="KAF9504062.1"/>
    <property type="molecule type" value="Genomic_DNA"/>
</dbReference>